<dbReference type="GO" id="GO:0004519">
    <property type="term" value="F:endonuclease activity"/>
    <property type="evidence" value="ECO:0007669"/>
    <property type="project" value="UniProtKB-KW"/>
</dbReference>
<dbReference type="InterPro" id="IPR004659">
    <property type="entry name" value="RNase_E/G"/>
</dbReference>
<evidence type="ECO:0000256" key="6">
    <source>
        <dbReference type="ARBA" id="ARBA00022801"/>
    </source>
</evidence>
<dbReference type="GO" id="GO:0004540">
    <property type="term" value="F:RNA nuclease activity"/>
    <property type="evidence" value="ECO:0007669"/>
    <property type="project" value="InterPro"/>
</dbReference>
<comment type="similarity">
    <text evidence="2">Belongs to the RNase E/G family.</text>
</comment>
<gene>
    <name evidence="11" type="ORF">CCAM_LOCUS44297</name>
</gene>
<keyword evidence="5" id="KW-0255">Endonuclease</keyword>
<dbReference type="EMBL" id="OOIL02006828">
    <property type="protein sequence ID" value="VFR02522.1"/>
    <property type="molecule type" value="Genomic_DNA"/>
</dbReference>
<sequence length="934" mass="104358">MIVDMLASSDALWKSGPDFSILGNFHSKQQGRSYRRDAWSGYSRRPFSGLLKSWVIGRFVPVHLFIPCPAKVGHKGVKCFSFVEEPWLLQPPLVSNQFSESDGGDGFGTQLSTADAGESGIEYRVEVATTDKKSEIPVASFESGFPVEEPWLAESTIGYSFSNVNMTLDVSACEEQTRSAENRHTTVPVASVESRYPVEEPWLAESMIGYSISNVKMASDVSTCEEHSRSADTTGKENECRVEVATTYKNSDSPVVSFESGYPVEEPCLAEPMIDYSISNVKMTTGVSTCDEHFRSEKAYHTKGKEHFQEYEKQLPLENTVITGDNSVNTVILINSSVCTMQRIAVLENGRLVELLLEPVKNNVQCDSVYLGVVTCLTPQMGGAFVNIGNHQSAFMNINIHKEPFIFPPFSDDRGRETIAHESVKFGENSDLETGATLDEVIEDDDIDDDPAEYLQDNFDQHENHDTDKNVDFRGNGTESDGHGIQRHHLKKNHNHDISKRMWAQVQKGTKIIVQVTKEGLGRKGPSVTPYPRLRSRFWVLRASSNTIGISKKICGPERTRLRGIAETLQPPGFGITLRTVAAGHSSDELKKDLEGLVSTWKSIREHAKSSALAADEGLDGAVPVMLHQAMSQTLSIVQDYFNDKVKSMVVDSRKIYHEVKNYLQEIAPNLCDRVELYINEAPLFDKYEIEGEIDNILINRVPLSNGGYLVIEQTEALFSIDVNGGQCMIGNGTSQEQAILEVNLAAARQIARELRLRDIGGLIVVDFIDMVDYSNKRLVYEEMKKAVERDRSTVNVSELSTHGLMEITRKRVRPSVPFMISEPCSCCYGTGRVVALQTAFSKIERGISRFLSRMNEKANPEDPVSWPRFILMVDQYMYNYLTQGRKTKLDILSSSLKVWVVPKVCVINFTILDFLSSVILWISGGCYCSECMI</sequence>
<evidence type="ECO:0000256" key="4">
    <source>
        <dbReference type="ARBA" id="ARBA00022723"/>
    </source>
</evidence>
<keyword evidence="3" id="KW-0540">Nuclease</keyword>
<evidence type="ECO:0000313" key="11">
    <source>
        <dbReference type="EMBL" id="VFR02522.1"/>
    </source>
</evidence>
<dbReference type="GO" id="GO:0005737">
    <property type="term" value="C:cytoplasm"/>
    <property type="evidence" value="ECO:0007669"/>
    <property type="project" value="TreeGrafter"/>
</dbReference>
<proteinExistence type="inferred from homology"/>
<dbReference type="SUPFAM" id="SSF50249">
    <property type="entry name" value="Nucleic acid-binding proteins"/>
    <property type="match status" value="1"/>
</dbReference>
<dbReference type="PANTHER" id="PTHR30001:SF1">
    <property type="entry name" value="RIBONUCLEASE E_G-LIKE PROTEIN, CHLOROPLASTIC"/>
    <property type="match status" value="1"/>
</dbReference>
<evidence type="ECO:0000256" key="9">
    <source>
        <dbReference type="ARBA" id="ARBA00023436"/>
    </source>
</evidence>
<dbReference type="PANTHER" id="PTHR30001">
    <property type="entry name" value="RIBONUCLEASE"/>
    <property type="match status" value="1"/>
</dbReference>
<evidence type="ECO:0000256" key="7">
    <source>
        <dbReference type="ARBA" id="ARBA00022842"/>
    </source>
</evidence>
<evidence type="ECO:0000256" key="2">
    <source>
        <dbReference type="ARBA" id="ARBA00005522"/>
    </source>
</evidence>
<keyword evidence="4" id="KW-0479">Metal-binding</keyword>
<dbReference type="AlphaFoldDB" id="A0A484NLV0"/>
<organism evidence="11 12">
    <name type="scientific">Cuscuta campestris</name>
    <dbReference type="NCBI Taxonomy" id="132261"/>
    <lineage>
        <taxon>Eukaryota</taxon>
        <taxon>Viridiplantae</taxon>
        <taxon>Streptophyta</taxon>
        <taxon>Embryophyta</taxon>
        <taxon>Tracheophyta</taxon>
        <taxon>Spermatophyta</taxon>
        <taxon>Magnoliopsida</taxon>
        <taxon>eudicotyledons</taxon>
        <taxon>Gunneridae</taxon>
        <taxon>Pentapetalae</taxon>
        <taxon>asterids</taxon>
        <taxon>lamiids</taxon>
        <taxon>Solanales</taxon>
        <taxon>Convolvulaceae</taxon>
        <taxon>Cuscuteae</taxon>
        <taxon>Cuscuta</taxon>
        <taxon>Cuscuta subgen. Grammica</taxon>
        <taxon>Cuscuta sect. Cleistogrammica</taxon>
    </lineage>
</organism>
<dbReference type="OrthoDB" id="6123450at2759"/>
<keyword evidence="7" id="KW-0460">Magnesium</keyword>
<dbReference type="GO" id="GO:0006364">
    <property type="term" value="P:rRNA processing"/>
    <property type="evidence" value="ECO:0007669"/>
    <property type="project" value="TreeGrafter"/>
</dbReference>
<comment type="function">
    <text evidence="9">Involved in intercistronic processing of primary transcripts from chloroplast operons. The endonucleolytic activity of the enzyme depends on the number of phosphates at the 5' end, is inhibited by structured RNA, and preferentially cleaves A/U-rich sequences.</text>
</comment>
<accession>A0A484NLV0</accession>
<name>A0A484NLV0_9ASTE</name>
<dbReference type="GO" id="GO:0003723">
    <property type="term" value="F:RNA binding"/>
    <property type="evidence" value="ECO:0007669"/>
    <property type="project" value="UniProtKB-KW"/>
</dbReference>
<dbReference type="GO" id="GO:0016787">
    <property type="term" value="F:hydrolase activity"/>
    <property type="evidence" value="ECO:0007669"/>
    <property type="project" value="UniProtKB-KW"/>
</dbReference>
<evidence type="ECO:0000256" key="8">
    <source>
        <dbReference type="ARBA" id="ARBA00022884"/>
    </source>
</evidence>
<protein>
    <recommendedName>
        <fullName evidence="10">RNA-binding protein AU-1/Ribonuclease E/G domain-containing protein</fullName>
    </recommendedName>
</protein>
<evidence type="ECO:0000256" key="5">
    <source>
        <dbReference type="ARBA" id="ARBA00022759"/>
    </source>
</evidence>
<comment type="cofactor">
    <cofactor evidence="1">
        <name>Mg(2+)</name>
        <dbReference type="ChEBI" id="CHEBI:18420"/>
    </cofactor>
</comment>
<keyword evidence="8" id="KW-0694">RNA-binding</keyword>
<evidence type="ECO:0000259" key="10">
    <source>
        <dbReference type="Pfam" id="PF10150"/>
    </source>
</evidence>
<dbReference type="InterPro" id="IPR019307">
    <property type="entry name" value="RNA-bd_AU-1/RNase_E/G"/>
</dbReference>
<keyword evidence="12" id="KW-1185">Reference proteome</keyword>
<dbReference type="GO" id="GO:0046872">
    <property type="term" value="F:metal ion binding"/>
    <property type="evidence" value="ECO:0007669"/>
    <property type="project" value="UniProtKB-KW"/>
</dbReference>
<dbReference type="InterPro" id="IPR012340">
    <property type="entry name" value="NA-bd_OB-fold"/>
</dbReference>
<feature type="domain" description="RNA-binding protein AU-1/Ribonuclease E/G" evidence="10">
    <location>
        <begin position="534"/>
        <end position="813"/>
    </location>
</feature>
<reference evidence="11 12" key="1">
    <citation type="submission" date="2018-04" db="EMBL/GenBank/DDBJ databases">
        <authorList>
            <person name="Vogel A."/>
        </authorList>
    </citation>
    <scope>NUCLEOTIDE SEQUENCE [LARGE SCALE GENOMIC DNA]</scope>
</reference>
<evidence type="ECO:0000256" key="3">
    <source>
        <dbReference type="ARBA" id="ARBA00022722"/>
    </source>
</evidence>
<evidence type="ECO:0000313" key="12">
    <source>
        <dbReference type="Proteomes" id="UP000595140"/>
    </source>
</evidence>
<dbReference type="Pfam" id="PF10150">
    <property type="entry name" value="RNase_E_G"/>
    <property type="match status" value="1"/>
</dbReference>
<dbReference type="Gene3D" id="2.40.50.140">
    <property type="entry name" value="Nucleic acid-binding proteins"/>
    <property type="match status" value="1"/>
</dbReference>
<keyword evidence="6" id="KW-0378">Hydrolase</keyword>
<evidence type="ECO:0000256" key="1">
    <source>
        <dbReference type="ARBA" id="ARBA00001946"/>
    </source>
</evidence>
<dbReference type="NCBIfam" id="TIGR00757">
    <property type="entry name" value="RNaseEG"/>
    <property type="match status" value="1"/>
</dbReference>
<dbReference type="Proteomes" id="UP000595140">
    <property type="component" value="Unassembled WGS sequence"/>
</dbReference>